<proteinExistence type="predicted"/>
<gene>
    <name evidence="2" type="ORF">QGM71_06280</name>
</gene>
<dbReference type="SUPFAM" id="SSF47406">
    <property type="entry name" value="SinR repressor dimerisation domain-like"/>
    <property type="match status" value="1"/>
</dbReference>
<feature type="domain" description="Sin" evidence="1">
    <location>
        <begin position="5"/>
        <end position="43"/>
    </location>
</feature>
<dbReference type="RefSeq" id="WP_327606671.1">
    <property type="nucleotide sequence ID" value="NZ_JARZFX010000002.1"/>
</dbReference>
<dbReference type="InterPro" id="IPR010981">
    <property type="entry name" value="SinR/SinI_dimer_dom"/>
</dbReference>
<dbReference type="EMBL" id="JARZFX010000002">
    <property type="protein sequence ID" value="MEC5423106.1"/>
    <property type="molecule type" value="Genomic_DNA"/>
</dbReference>
<name>A0ABU6KD87_9BACI</name>
<reference evidence="2 3" key="1">
    <citation type="journal article" date="2024" name="Int. J. Syst. Evol. Microbiol.">
        <title>Virgibacillus tibetensis sp. nov., isolated from salt lake on the Tibetan Plateau of China.</title>
        <authorList>
            <person name="Phurbu D."/>
            <person name="Liu Z.-X."/>
            <person name="Wang R."/>
            <person name="Zheng Y.-Y."/>
            <person name="Liu H.-C."/>
            <person name="Zhou Y.-G."/>
            <person name="Yu Y.-J."/>
            <person name="Li A.-H."/>
        </authorList>
    </citation>
    <scope>NUCLEOTIDE SEQUENCE [LARGE SCALE GENOMIC DNA]</scope>
    <source>
        <strain evidence="2 3">C22-A2</strain>
    </source>
</reference>
<comment type="caution">
    <text evidence="2">The sequence shown here is derived from an EMBL/GenBank/DDBJ whole genome shotgun (WGS) entry which is preliminary data.</text>
</comment>
<protein>
    <submittedName>
        <fullName evidence="2">Anti-repressor SinI family protein</fullName>
    </submittedName>
</protein>
<sequence length="54" mass="6213">MTTKLASTGHNYAYDREWLYLITLAKQSGLSAAEVRQFLRQSASKEKSIQHMPR</sequence>
<dbReference type="Pfam" id="PF08671">
    <property type="entry name" value="SinI"/>
    <property type="match status" value="1"/>
</dbReference>
<keyword evidence="3" id="KW-1185">Reference proteome</keyword>
<dbReference type="Proteomes" id="UP001335737">
    <property type="component" value="Unassembled WGS sequence"/>
</dbReference>
<evidence type="ECO:0000313" key="3">
    <source>
        <dbReference type="Proteomes" id="UP001335737"/>
    </source>
</evidence>
<evidence type="ECO:0000259" key="1">
    <source>
        <dbReference type="PROSITE" id="PS51500"/>
    </source>
</evidence>
<dbReference type="PROSITE" id="PS51500">
    <property type="entry name" value="SIN"/>
    <property type="match status" value="1"/>
</dbReference>
<organism evidence="2 3">
    <name type="scientific">Virgibacillus tibetensis</name>
    <dbReference type="NCBI Taxonomy" id="3042313"/>
    <lineage>
        <taxon>Bacteria</taxon>
        <taxon>Bacillati</taxon>
        <taxon>Bacillota</taxon>
        <taxon>Bacilli</taxon>
        <taxon>Bacillales</taxon>
        <taxon>Bacillaceae</taxon>
        <taxon>Virgibacillus</taxon>
    </lineage>
</organism>
<evidence type="ECO:0000313" key="2">
    <source>
        <dbReference type="EMBL" id="MEC5423106.1"/>
    </source>
</evidence>
<accession>A0ABU6KD87</accession>
<dbReference type="InterPro" id="IPR036281">
    <property type="entry name" value="SinR/SinI_dimer_dom_sf"/>
</dbReference>